<keyword evidence="2" id="KW-1133">Transmembrane helix</keyword>
<reference evidence="5 7" key="3">
    <citation type="journal article" date="2018" name="Elife">
        <title>Functional genomics of lipid metabolism in the oleaginous yeast Rhodosporidium toruloides.</title>
        <authorList>
            <person name="Coradetti S.T."/>
            <person name="Pinel D."/>
            <person name="Geiselman G."/>
            <person name="Ito M."/>
            <person name="Mondo S."/>
            <person name="Reilly M.C."/>
            <person name="Cheng Y.F."/>
            <person name="Bauer S."/>
            <person name="Grigoriev I."/>
            <person name="Gladden J.M."/>
            <person name="Simmons B.A."/>
            <person name="Brem R."/>
            <person name="Arkin A.P."/>
            <person name="Skerker J.M."/>
        </authorList>
    </citation>
    <scope>NUCLEOTIDE SEQUENCE [LARGE SCALE GENOMIC DNA]</scope>
    <source>
        <strain evidence="5 7">NBRC 0880</strain>
    </source>
</reference>
<reference evidence="3" key="1">
    <citation type="journal article" date="2014" name="Genome Announc.">
        <title>Draft genome sequence of Rhodosporidium toruloides CECT1137, an oleaginous yeast of biotechnological interest.</title>
        <authorList>
            <person name="Morin N."/>
            <person name="Calcas X."/>
            <person name="Devillers H."/>
            <person name="Durrens P."/>
            <person name="Sherman D.J."/>
            <person name="Nicaud J.-M."/>
            <person name="Neuveglise C."/>
        </authorList>
    </citation>
    <scope>NUCLEOTIDE SEQUENCE</scope>
    <source>
        <strain evidence="3">CECT1137</strain>
    </source>
</reference>
<evidence type="ECO:0000313" key="3">
    <source>
        <dbReference type="EMBL" id="CDR39379.1"/>
    </source>
</evidence>
<dbReference type="Proteomes" id="UP000239560">
    <property type="component" value="Unassembled WGS sequence"/>
</dbReference>
<keyword evidence="2" id="KW-0812">Transmembrane</keyword>
<evidence type="ECO:0000256" key="2">
    <source>
        <dbReference type="SAM" id="Phobius"/>
    </source>
</evidence>
<dbReference type="EMBL" id="LCTV02000009">
    <property type="protein sequence ID" value="PRQ72545.1"/>
    <property type="molecule type" value="Genomic_DNA"/>
</dbReference>
<gene>
    <name evidence="4" type="primary">FGENESH: predicted gene_9.173</name>
    <name evidence="5" type="ORF">AAT19DRAFT_16469</name>
    <name evidence="4" type="ORF">BN2166_0048270</name>
    <name evidence="3" type="ORF">RHTO0S_04e04522g</name>
</gene>
<protein>
    <submittedName>
        <fullName evidence="3">RHTO0S04e04522g1_1</fullName>
    </submittedName>
</protein>
<dbReference type="EMBL" id="LK052939">
    <property type="protein sequence ID" value="CDR39379.1"/>
    <property type="molecule type" value="Genomic_DNA"/>
</dbReference>
<organism evidence="3">
    <name type="scientific">Rhodotorula toruloides</name>
    <name type="common">Yeast</name>
    <name type="synonym">Rhodosporidium toruloides</name>
    <dbReference type="NCBI Taxonomy" id="5286"/>
    <lineage>
        <taxon>Eukaryota</taxon>
        <taxon>Fungi</taxon>
        <taxon>Dikarya</taxon>
        <taxon>Basidiomycota</taxon>
        <taxon>Pucciniomycotina</taxon>
        <taxon>Microbotryomycetes</taxon>
        <taxon>Sporidiobolales</taxon>
        <taxon>Sporidiobolaceae</taxon>
        <taxon>Rhodotorula</taxon>
    </lineage>
</organism>
<reference evidence="4 6" key="2">
    <citation type="submission" date="2015-07" db="EMBL/GenBank/DDBJ databases">
        <authorList>
            <person name="Cajimat M.N.B."/>
            <person name="Milazzo M.L."/>
            <person name="Fulhorst C.F."/>
        </authorList>
    </citation>
    <scope>NUCLEOTIDE SEQUENCE [LARGE SCALE GENOMIC DNA]</scope>
    <source>
        <strain evidence="4">Single colony</strain>
    </source>
</reference>
<dbReference type="Proteomes" id="UP000199069">
    <property type="component" value="Unassembled WGS sequence"/>
</dbReference>
<feature type="transmembrane region" description="Helical" evidence="2">
    <location>
        <begin position="43"/>
        <end position="61"/>
    </location>
</feature>
<evidence type="ECO:0000313" key="7">
    <source>
        <dbReference type="Proteomes" id="UP000239560"/>
    </source>
</evidence>
<feature type="region of interest" description="Disordered" evidence="1">
    <location>
        <begin position="76"/>
        <end position="97"/>
    </location>
</feature>
<evidence type="ECO:0000256" key="1">
    <source>
        <dbReference type="SAM" id="MobiDB-lite"/>
    </source>
</evidence>
<sequence>MPATQYPDTSGPKPTMTMPGMNRPVKPTAWQARKVAATGIAPLWAWAAMFATVGTGALYMYSSSGKMAVDLQPAVPPENPFKKGEEPVGIPPSKRQA</sequence>
<proteinExistence type="predicted"/>
<dbReference type="OrthoDB" id="2519809at2759"/>
<evidence type="ECO:0000313" key="6">
    <source>
        <dbReference type="Proteomes" id="UP000199069"/>
    </source>
</evidence>
<keyword evidence="2" id="KW-0472">Membrane</keyword>
<name>A0A061AP40_RHOTO</name>
<accession>A0A061AP40</accession>
<feature type="region of interest" description="Disordered" evidence="1">
    <location>
        <begin position="1"/>
        <end position="25"/>
    </location>
</feature>
<dbReference type="AlphaFoldDB" id="A0A061AP40"/>
<evidence type="ECO:0000313" key="5">
    <source>
        <dbReference type="EMBL" id="PRQ72545.1"/>
    </source>
</evidence>
<dbReference type="EMBL" id="CWKI01000009">
    <property type="protein sequence ID" value="CTR08966.1"/>
    <property type="molecule type" value="Genomic_DNA"/>
</dbReference>
<keyword evidence="6" id="KW-1185">Reference proteome</keyword>
<evidence type="ECO:0000313" key="4">
    <source>
        <dbReference type="EMBL" id="CTR08966.1"/>
    </source>
</evidence>